<keyword evidence="7 11" id="KW-0805">Transcription regulation</keyword>
<evidence type="ECO:0000256" key="8">
    <source>
        <dbReference type="ARBA" id="ARBA00023163"/>
    </source>
</evidence>
<keyword evidence="10 11" id="KW-0539">Nucleus</keyword>
<evidence type="ECO:0000256" key="2">
    <source>
        <dbReference type="ARBA" id="ARBA00005273"/>
    </source>
</evidence>
<dbReference type="InterPro" id="IPR036465">
    <property type="entry name" value="vWFA_dom_sf"/>
</dbReference>
<keyword evidence="4 11" id="KW-0227">DNA damage</keyword>
<reference evidence="13" key="1">
    <citation type="submission" date="2013-02" db="EMBL/GenBank/DDBJ databases">
        <authorList>
            <person name="Hughes D."/>
        </authorList>
    </citation>
    <scope>NUCLEOTIDE SEQUENCE</scope>
    <source>
        <strain>Durham</strain>
        <strain evidence="13">NC isolate 2 -- Noor lab</strain>
    </source>
</reference>
<dbReference type="GO" id="GO:0008270">
    <property type="term" value="F:zinc ion binding"/>
    <property type="evidence" value="ECO:0007669"/>
    <property type="project" value="UniProtKB-KW"/>
</dbReference>
<keyword evidence="13" id="KW-1185">Reference proteome</keyword>
<keyword evidence="5 11" id="KW-0863">Zinc-finger</keyword>
<dbReference type="HOGENOM" id="CLU_040211_1_0_1"/>
<evidence type="ECO:0000256" key="5">
    <source>
        <dbReference type="ARBA" id="ARBA00022771"/>
    </source>
</evidence>
<dbReference type="EMBL" id="CAQQ02098498">
    <property type="status" value="NOT_ANNOTATED_CDS"/>
    <property type="molecule type" value="Genomic_DNA"/>
</dbReference>
<evidence type="ECO:0000256" key="10">
    <source>
        <dbReference type="ARBA" id="ARBA00023242"/>
    </source>
</evidence>
<evidence type="ECO:0000313" key="13">
    <source>
        <dbReference type="Proteomes" id="UP000015102"/>
    </source>
</evidence>
<evidence type="ECO:0000256" key="6">
    <source>
        <dbReference type="ARBA" id="ARBA00022833"/>
    </source>
</evidence>
<dbReference type="Pfam" id="PF03850">
    <property type="entry name" value="Tfb4"/>
    <property type="match status" value="1"/>
</dbReference>
<organism evidence="12 13">
    <name type="scientific">Megaselia scalaris</name>
    <name type="common">Humpbacked fly</name>
    <name type="synonym">Phora scalaris</name>
    <dbReference type="NCBI Taxonomy" id="36166"/>
    <lineage>
        <taxon>Eukaryota</taxon>
        <taxon>Metazoa</taxon>
        <taxon>Ecdysozoa</taxon>
        <taxon>Arthropoda</taxon>
        <taxon>Hexapoda</taxon>
        <taxon>Insecta</taxon>
        <taxon>Pterygota</taxon>
        <taxon>Neoptera</taxon>
        <taxon>Endopterygota</taxon>
        <taxon>Diptera</taxon>
        <taxon>Brachycera</taxon>
        <taxon>Muscomorpha</taxon>
        <taxon>Platypezoidea</taxon>
        <taxon>Phoridae</taxon>
        <taxon>Megaseliini</taxon>
        <taxon>Megaselia</taxon>
    </lineage>
</organism>
<comment type="subunit">
    <text evidence="11">Part of a TFIID-containing RNA polymerase II pre-initiation complex that is composed of TBP and at least GTF2A1, GTF2A2, GTF2E1, GTF2E2, GTF2F1, GTF2H2, GTF2H3, GTF2H4, GTF2H5, GTF2B, TCEA1, ERCC2, ERCC3, TAF1, TAF2, TAF3, TAF4, TAF5, TAF6, TAF7, TAF8, TAF9, TAF10, TAF11, TAF12 and TAF13. Component of the 7-subunit TFIIH core complex composed of XPB/ERCC3, XPD/ERCC2, GTF2H1, GTF2H2, GTF2H3, GTF2H4 and GTF2H5, which is active in NER. The core complex associates with the 3-subunit CDK-activating kinase (CAK) module composed of CCNH/cyclin H, CDK7 and MNAT1 to form the 10-subunit holoenzyme (holo-TFIIH) active in transcription. Interacts with RARA; the interaction requires prior phosphorylation of RARA on 'Ser-369' which then enhances interaction of RARA with CDK7.</text>
</comment>
<evidence type="ECO:0000313" key="12">
    <source>
        <dbReference type="EnsemblMetazoa" id="MESCA004529-PA"/>
    </source>
</evidence>
<dbReference type="PANTHER" id="PTHR12831">
    <property type="entry name" value="TRANSCRIPTION INITIATION FACTOR IIH TFIIH , POLYPEPTIDE 3-RELATED"/>
    <property type="match status" value="1"/>
</dbReference>
<keyword evidence="8 11" id="KW-0804">Transcription</keyword>
<comment type="subcellular location">
    <subcellularLocation>
        <location evidence="1 11">Nucleus</location>
    </subcellularLocation>
</comment>
<dbReference type="GO" id="GO:0000439">
    <property type="term" value="C:transcription factor TFIIH core complex"/>
    <property type="evidence" value="ECO:0007669"/>
    <property type="project" value="UniProtKB-UniRule"/>
</dbReference>
<proteinExistence type="inferred from homology"/>
<sequence>MDAVVAFGNAHLMQKSQNKLAVIACHHSATEFLYPTTGKMEVRQIDGQYEIFTLVEKTVKHRLAELINSASRIVQPCESLLAGSIAMALSYIARVNRNKSAGGRLASRIFIMSGSNECASQYMTYMNVFFTAQKQGVTIDVCALDKSLSLLQQGCDITGGQYLRLPQMDGILQYLLWVFLPDHHTRDKLVLPPASKVDYRAACFCHRELIDIGYVCSVCLSIFCKFTPICGTCQTVFKNTAPLREKKKKLLK</sequence>
<comment type="function">
    <text evidence="11">Component of the general transcription and DNA repair factor IIH (TFIIH) core complex, which is involved in general and transcription-coupled nucleotide excision repair (NER) of damaged DNA and, when complexed to CAK, in RNA transcription by RNA polymerase II. In NER, TFIIH acts by opening DNA around the lesion to allow the excision of the damaged oligonucleotide and its replacement by a new DNA fragment. In transcription, TFIIH has an essential role in transcription initiation. When the pre-initiation complex (PIC) has been established, TFIIH is required for promoter opening and promoter escape. Phosphorylation of the C-terminal tail (CTD) of the largest subunit of RNA polymerase II by the kinase module CAK controls the initiation of transcription.</text>
</comment>
<evidence type="ECO:0000256" key="11">
    <source>
        <dbReference type="RuleBase" id="RU368090"/>
    </source>
</evidence>
<comment type="similarity">
    <text evidence="2 11">Belongs to the TFB4 family.</text>
</comment>
<evidence type="ECO:0000256" key="4">
    <source>
        <dbReference type="ARBA" id="ARBA00022763"/>
    </source>
</evidence>
<evidence type="ECO:0000256" key="7">
    <source>
        <dbReference type="ARBA" id="ARBA00023015"/>
    </source>
</evidence>
<evidence type="ECO:0000256" key="3">
    <source>
        <dbReference type="ARBA" id="ARBA00022723"/>
    </source>
</evidence>
<evidence type="ECO:0000256" key="1">
    <source>
        <dbReference type="ARBA" id="ARBA00004123"/>
    </source>
</evidence>
<evidence type="ECO:0000256" key="9">
    <source>
        <dbReference type="ARBA" id="ARBA00023204"/>
    </source>
</evidence>
<dbReference type="EnsemblMetazoa" id="MESCA004529-RA">
    <property type="protein sequence ID" value="MESCA004529-PA"/>
    <property type="gene ID" value="MESCA004529"/>
</dbReference>
<dbReference type="STRING" id="36166.T1GLW4"/>
<protein>
    <recommendedName>
        <fullName evidence="11">General transcription factor IIH subunit 3</fullName>
    </recommendedName>
    <alternativeName>
        <fullName evidence="11">General transcription factor IIH polypeptide 3</fullName>
    </alternativeName>
</protein>
<dbReference type="Gene3D" id="3.40.50.410">
    <property type="entry name" value="von Willebrand factor, type A domain"/>
    <property type="match status" value="1"/>
</dbReference>
<reference evidence="12" key="2">
    <citation type="submission" date="2015-06" db="UniProtKB">
        <authorList>
            <consortium name="EnsemblMetazoa"/>
        </authorList>
    </citation>
    <scope>IDENTIFICATION</scope>
</reference>
<dbReference type="Proteomes" id="UP000015102">
    <property type="component" value="Unassembled WGS sequence"/>
</dbReference>
<dbReference type="AlphaFoldDB" id="T1GLW4"/>
<dbReference type="GO" id="GO:0005675">
    <property type="term" value="C:transcription factor TFIIH holo complex"/>
    <property type="evidence" value="ECO:0007669"/>
    <property type="project" value="UniProtKB-UniRule"/>
</dbReference>
<keyword evidence="9 11" id="KW-0234">DNA repair</keyword>
<dbReference type="GO" id="GO:0006289">
    <property type="term" value="P:nucleotide-excision repair"/>
    <property type="evidence" value="ECO:0007669"/>
    <property type="project" value="UniProtKB-UniRule"/>
</dbReference>
<dbReference type="OMA" id="QGCDITS"/>
<dbReference type="GO" id="GO:0006355">
    <property type="term" value="P:regulation of DNA-templated transcription"/>
    <property type="evidence" value="ECO:0007669"/>
    <property type="project" value="InterPro"/>
</dbReference>
<keyword evidence="3 11" id="KW-0479">Metal-binding</keyword>
<keyword evidence="6 11" id="KW-0862">Zinc</keyword>
<dbReference type="InterPro" id="IPR004600">
    <property type="entry name" value="TFIIH_Tfb4/GTF2H3"/>
</dbReference>
<name>T1GLW4_MEGSC</name>
<accession>T1GLW4</accession>
<dbReference type="PANTHER" id="PTHR12831:SF0">
    <property type="entry name" value="GENERAL TRANSCRIPTION FACTOR IIH SUBUNIT 3"/>
    <property type="match status" value="1"/>
</dbReference>